<dbReference type="STRING" id="1121391.SAMN02745206_00109"/>
<organism evidence="1 2">
    <name type="scientific">Desulfacinum infernum DSM 9756</name>
    <dbReference type="NCBI Taxonomy" id="1121391"/>
    <lineage>
        <taxon>Bacteria</taxon>
        <taxon>Pseudomonadati</taxon>
        <taxon>Thermodesulfobacteriota</taxon>
        <taxon>Syntrophobacteria</taxon>
        <taxon>Syntrophobacterales</taxon>
        <taxon>Syntrophobacteraceae</taxon>
        <taxon>Desulfacinum</taxon>
    </lineage>
</organism>
<evidence type="ECO:0000313" key="1">
    <source>
        <dbReference type="EMBL" id="SHE32063.1"/>
    </source>
</evidence>
<protein>
    <recommendedName>
        <fullName evidence="3">RCK N-terminal domain-containing protein</fullName>
    </recommendedName>
</protein>
<keyword evidence="2" id="KW-1185">Reference proteome</keyword>
<name>A0A1M4SIK8_9BACT</name>
<reference evidence="2" key="1">
    <citation type="submission" date="2016-11" db="EMBL/GenBank/DDBJ databases">
        <authorList>
            <person name="Varghese N."/>
            <person name="Submissions S."/>
        </authorList>
    </citation>
    <scope>NUCLEOTIDE SEQUENCE [LARGE SCALE GENOMIC DNA]</scope>
    <source>
        <strain evidence="2">DSM 9756</strain>
    </source>
</reference>
<dbReference type="AlphaFoldDB" id="A0A1M4SIK8"/>
<gene>
    <name evidence="1" type="ORF">SAMN02745206_00109</name>
</gene>
<evidence type="ECO:0008006" key="3">
    <source>
        <dbReference type="Google" id="ProtNLM"/>
    </source>
</evidence>
<dbReference type="Proteomes" id="UP000184076">
    <property type="component" value="Unassembled WGS sequence"/>
</dbReference>
<proteinExistence type="predicted"/>
<sequence length="229" mass="25116">MGAGRFGRLAAKRLPVRYPQASLIIVDRDAARLENLQGTPPAEKVEQDALAFLESLEPTKDLWIVPAIPVHVAWQWILCRLQRIGSAHPLPVPVELDHHVPHPLRTPTGTLYASFADFRCPDNCPEPDKICTFTGKPRQGILHQHLARLSAPGHRIHVLRSRQMAPGVGGYTLDQMQEILRAVKAHPGAHILATSCSCHAVLDGLAWYGKGVSIQESGPPAMEDSRASK</sequence>
<dbReference type="EMBL" id="FQVB01000003">
    <property type="protein sequence ID" value="SHE32063.1"/>
    <property type="molecule type" value="Genomic_DNA"/>
</dbReference>
<accession>A0A1M4SIK8</accession>
<evidence type="ECO:0000313" key="2">
    <source>
        <dbReference type="Proteomes" id="UP000184076"/>
    </source>
</evidence>